<keyword evidence="1" id="KW-0812">Transmembrane</keyword>
<feature type="transmembrane region" description="Helical" evidence="1">
    <location>
        <begin position="47"/>
        <end position="67"/>
    </location>
</feature>
<feature type="transmembrane region" description="Helical" evidence="1">
    <location>
        <begin position="82"/>
        <end position="105"/>
    </location>
</feature>
<evidence type="ECO:0000313" key="3">
    <source>
        <dbReference type="Proteomes" id="UP000243524"/>
    </source>
</evidence>
<name>A0A2I0QWI9_9BACI</name>
<organism evidence="2 3">
    <name type="scientific">Halalkalibacillus sediminis</name>
    <dbReference type="NCBI Taxonomy" id="2018042"/>
    <lineage>
        <taxon>Bacteria</taxon>
        <taxon>Bacillati</taxon>
        <taxon>Bacillota</taxon>
        <taxon>Bacilli</taxon>
        <taxon>Bacillales</taxon>
        <taxon>Bacillaceae</taxon>
        <taxon>Halalkalibacillus</taxon>
    </lineage>
</organism>
<protein>
    <submittedName>
        <fullName evidence="2">Uncharacterized protein</fullName>
    </submittedName>
</protein>
<dbReference type="EMBL" id="PJNH01000001">
    <property type="protein sequence ID" value="PKR78460.1"/>
    <property type="molecule type" value="Genomic_DNA"/>
</dbReference>
<reference evidence="2 3" key="1">
    <citation type="submission" date="2017-06" db="EMBL/GenBank/DDBJ databases">
        <title>the draft geome sequence of Illustriluteabacillus marina B3227.</title>
        <authorList>
            <person name="He R.-H."/>
            <person name="Du Z.-J."/>
        </authorList>
    </citation>
    <scope>NUCLEOTIDE SEQUENCE [LARGE SCALE GENOMIC DNA]</scope>
    <source>
        <strain evidence="2 3">B3227</strain>
    </source>
</reference>
<dbReference type="Proteomes" id="UP000243524">
    <property type="component" value="Unassembled WGS sequence"/>
</dbReference>
<evidence type="ECO:0000313" key="2">
    <source>
        <dbReference type="EMBL" id="PKR78460.1"/>
    </source>
</evidence>
<comment type="caution">
    <text evidence="2">The sequence shown here is derived from an EMBL/GenBank/DDBJ whole genome shotgun (WGS) entry which is preliminary data.</text>
</comment>
<sequence length="112" mass="13239">MNWQQLIQISQKDFLILLIFTFIVGCTFFIALWLIKALLREKMIVSLVYLVTTLLSFGLLQLFYLLSTNEFNSNLNVLRNLWIIYVGIGILLILHRLSQILSYFIRNKNRLN</sequence>
<dbReference type="RefSeq" id="WP_101330204.1">
    <property type="nucleotide sequence ID" value="NZ_PJNH01000001.1"/>
</dbReference>
<feature type="transmembrane region" description="Helical" evidence="1">
    <location>
        <begin position="14"/>
        <end position="35"/>
    </location>
</feature>
<gene>
    <name evidence="2" type="ORF">CEY16_01500</name>
</gene>
<accession>A0A2I0QWI9</accession>
<proteinExistence type="predicted"/>
<keyword evidence="1" id="KW-0472">Membrane</keyword>
<dbReference type="AlphaFoldDB" id="A0A2I0QWI9"/>
<keyword evidence="1" id="KW-1133">Transmembrane helix</keyword>
<evidence type="ECO:0000256" key="1">
    <source>
        <dbReference type="SAM" id="Phobius"/>
    </source>
</evidence>
<keyword evidence="3" id="KW-1185">Reference proteome</keyword>